<dbReference type="EMBL" id="JBHSDV010000006">
    <property type="protein sequence ID" value="MFC4389135.1"/>
    <property type="molecule type" value="Genomic_DNA"/>
</dbReference>
<dbReference type="Pfam" id="PF04860">
    <property type="entry name" value="Phage_portal"/>
    <property type="match status" value="1"/>
</dbReference>
<sequence length="408" mass="46892">MLLRNLVNKNTKDNHAFRHAQMINGSLPIFSQFGEDIYASDVVQACINVIATEISKLRPRHIRTDQEEVQTIVKSSFNRLFKFSPNELMTTRDFLEKTIWMLFLNLNAFIYPTYDIITDSNGNKRKEYTGFYPLNPSQVEFLQDSTGKLFVKFSFQSGIEYTHPYKDIIHLRKQFSVNDVMGGGVNGQPDNAALLKVLQINDSLLQGLEKSVKSSMAIRGILKINTMMDDEKQQAEREKFEAKLKNNESGILPMDLKGEYYDIKVDPKLVDKDTLDFLDTKVLKNYGVSLPILTGDFTDEQYQAFYERTLESIVISLGQAFSKCIFTDRELDVGNEIVFYQKDMTYLSMSNKLEIIKIAGEQGILSDNEKLKILGYSPIEGGERRTQSLNYINRDIIDEYQLKRGKMQ</sequence>
<organism evidence="1 2">
    <name type="scientific">Gracilibacillus marinus</name>
    <dbReference type="NCBI Taxonomy" id="630535"/>
    <lineage>
        <taxon>Bacteria</taxon>
        <taxon>Bacillati</taxon>
        <taxon>Bacillota</taxon>
        <taxon>Bacilli</taxon>
        <taxon>Bacillales</taxon>
        <taxon>Bacillaceae</taxon>
        <taxon>Gracilibacillus</taxon>
    </lineage>
</organism>
<proteinExistence type="predicted"/>
<dbReference type="InterPro" id="IPR006944">
    <property type="entry name" value="Phage/GTA_portal"/>
</dbReference>
<comment type="caution">
    <text evidence="1">The sequence shown here is derived from an EMBL/GenBank/DDBJ whole genome shotgun (WGS) entry which is preliminary data.</text>
</comment>
<evidence type="ECO:0000313" key="1">
    <source>
        <dbReference type="EMBL" id="MFC4389135.1"/>
    </source>
</evidence>
<reference evidence="2" key="1">
    <citation type="journal article" date="2019" name="Int. J. Syst. Evol. Microbiol.">
        <title>The Global Catalogue of Microorganisms (GCM) 10K type strain sequencing project: providing services to taxonomists for standard genome sequencing and annotation.</title>
        <authorList>
            <consortium name="The Broad Institute Genomics Platform"/>
            <consortium name="The Broad Institute Genome Sequencing Center for Infectious Disease"/>
            <person name="Wu L."/>
            <person name="Ma J."/>
        </authorList>
    </citation>
    <scope>NUCLEOTIDE SEQUENCE [LARGE SCALE GENOMIC DNA]</scope>
    <source>
        <strain evidence="2">KACC 14058</strain>
    </source>
</reference>
<dbReference type="Proteomes" id="UP001595880">
    <property type="component" value="Unassembled WGS sequence"/>
</dbReference>
<evidence type="ECO:0000313" key="2">
    <source>
        <dbReference type="Proteomes" id="UP001595880"/>
    </source>
</evidence>
<keyword evidence="2" id="KW-1185">Reference proteome</keyword>
<protein>
    <submittedName>
        <fullName evidence="1">Phage portal protein</fullName>
    </submittedName>
</protein>
<accession>A0ABV8VZT1</accession>
<dbReference type="RefSeq" id="WP_390200653.1">
    <property type="nucleotide sequence ID" value="NZ_JBHSDV010000006.1"/>
</dbReference>
<name>A0ABV8VZT1_9BACI</name>
<gene>
    <name evidence="1" type="ORF">ACFOZ1_15240</name>
</gene>